<dbReference type="InterPro" id="IPR011042">
    <property type="entry name" value="6-blade_b-propeller_TolB-like"/>
</dbReference>
<organism evidence="6 7">
    <name type="scientific">Gnomoniopsis smithogilvyi</name>
    <dbReference type="NCBI Taxonomy" id="1191159"/>
    <lineage>
        <taxon>Eukaryota</taxon>
        <taxon>Fungi</taxon>
        <taxon>Dikarya</taxon>
        <taxon>Ascomycota</taxon>
        <taxon>Pezizomycotina</taxon>
        <taxon>Sordariomycetes</taxon>
        <taxon>Sordariomycetidae</taxon>
        <taxon>Diaporthales</taxon>
        <taxon>Gnomoniaceae</taxon>
        <taxon>Gnomoniopsis</taxon>
    </lineage>
</organism>
<sequence length="704" mass="77879">MACFVDTDRRSLPRSLFHIRILLRQSKYLSSSNIKSYFRNMTDLIKEILSLVVPSQLQLSPDGKQVVYTGRTKWDHKPKNDEHKRAIWIAETDNEKSALKLTDGTFNDRDSQWSPDGKTVAFLSDRGIRGKSCALYLLSASGNGEPKALTPTESEQKISKYCFSPDGSHIFFIATPENSTERRQRDEDGADIMVWGEDWNFAHLYLVGVESGIVDTLFDQDLNVVDFALNDDGTQLALVTGKTPDIESEFLHGQVVRTCRITAQGLTLTDHILRLPRSLSDLVWSGSNLYFITYNIPENSSTGQGLYATDLANSMDENIKYSRIFPDEEEESCPKSLQKAGTNVVVHVEHDMEDQLRLLDGSILLRQKKRIIDFAATSAKDKDGEVMVVAASGDINTPTEVFAVDTATASVSSQLSSHSAAFNHSFASKVHFLSCPTLDGKETISAIYFTPVGAAPNQALPTYVSIHGGPYYRQTNAFDSLDPFVFFTPLLLSAGIGVLLPDYRGSSGRGQRYASYSMYPGYGKYDQPDIIAVTQHAIEKGLADPNHLAVGGCSQGGYLSYLTAVRNGTHGFGWKYKCAVPCAGITEWVGMSLASDIGHLQAEGAGALWRMDKGDLSIRSGSALWEFKEAAAEKGRIPPLLMLHGQEDARVPVSQAWGFRRALEDAGLPFQLVTYPREGHFIQETRHLEDFIERVVEFVKGHLL</sequence>
<comment type="caution">
    <text evidence="6">The sequence shown here is derived from an EMBL/GenBank/DDBJ whole genome shotgun (WGS) entry which is preliminary data.</text>
</comment>
<comment type="similarity">
    <text evidence="1">Belongs to the peptidase S9C family.</text>
</comment>
<evidence type="ECO:0000256" key="4">
    <source>
        <dbReference type="ARBA" id="ARBA00032829"/>
    </source>
</evidence>
<keyword evidence="2" id="KW-0378">Hydrolase</keyword>
<dbReference type="Proteomes" id="UP001140453">
    <property type="component" value="Unassembled WGS sequence"/>
</dbReference>
<dbReference type="GO" id="GO:0006508">
    <property type="term" value="P:proteolysis"/>
    <property type="evidence" value="ECO:0007669"/>
    <property type="project" value="InterPro"/>
</dbReference>
<feature type="domain" description="Peptidase S9 prolyl oligopeptidase catalytic" evidence="5">
    <location>
        <begin position="490"/>
        <end position="703"/>
    </location>
</feature>
<dbReference type="PANTHER" id="PTHR42776:SF27">
    <property type="entry name" value="DIPEPTIDYL PEPTIDASE FAMILY MEMBER 6"/>
    <property type="match status" value="1"/>
</dbReference>
<dbReference type="SUPFAM" id="SSF82171">
    <property type="entry name" value="DPP6 N-terminal domain-like"/>
    <property type="match status" value="1"/>
</dbReference>
<dbReference type="PANTHER" id="PTHR42776">
    <property type="entry name" value="SERINE PEPTIDASE S9 FAMILY MEMBER"/>
    <property type="match status" value="1"/>
</dbReference>
<dbReference type="InterPro" id="IPR001375">
    <property type="entry name" value="Peptidase_S9_cat"/>
</dbReference>
<evidence type="ECO:0000259" key="5">
    <source>
        <dbReference type="Pfam" id="PF00326"/>
    </source>
</evidence>
<dbReference type="Gene3D" id="2.120.10.30">
    <property type="entry name" value="TolB, C-terminal domain"/>
    <property type="match status" value="1"/>
</dbReference>
<evidence type="ECO:0000313" key="7">
    <source>
        <dbReference type="Proteomes" id="UP001140453"/>
    </source>
</evidence>
<name>A0A9W8Z4Y6_9PEZI</name>
<reference evidence="6" key="1">
    <citation type="submission" date="2022-10" db="EMBL/GenBank/DDBJ databases">
        <title>Tapping the CABI collections for fungal endophytes: first genome assemblies for Collariella, Neodidymelliopsis, Ascochyta clinopodiicola, Didymella pomorum, Didymosphaeria variabile, Neocosmospora piperis and Neocucurbitaria cava.</title>
        <authorList>
            <person name="Hill R."/>
        </authorList>
    </citation>
    <scope>NUCLEOTIDE SEQUENCE</scope>
    <source>
        <strain evidence="6">IMI 355082</strain>
    </source>
</reference>
<dbReference type="GO" id="GO:0004252">
    <property type="term" value="F:serine-type endopeptidase activity"/>
    <property type="evidence" value="ECO:0007669"/>
    <property type="project" value="TreeGrafter"/>
</dbReference>
<dbReference type="OrthoDB" id="43744at2759"/>
<keyword evidence="3" id="KW-0720">Serine protease</keyword>
<evidence type="ECO:0000256" key="3">
    <source>
        <dbReference type="ARBA" id="ARBA00022825"/>
    </source>
</evidence>
<keyword evidence="7" id="KW-1185">Reference proteome</keyword>
<accession>A0A9W8Z4Y6</accession>
<dbReference type="SUPFAM" id="SSF53474">
    <property type="entry name" value="alpha/beta-Hydrolases"/>
    <property type="match status" value="1"/>
</dbReference>
<evidence type="ECO:0000313" key="6">
    <source>
        <dbReference type="EMBL" id="KAJ4396884.1"/>
    </source>
</evidence>
<dbReference type="InterPro" id="IPR029058">
    <property type="entry name" value="AB_hydrolase_fold"/>
</dbReference>
<protein>
    <recommendedName>
        <fullName evidence="4">Dipeptidyl-peptidase V</fullName>
    </recommendedName>
</protein>
<gene>
    <name evidence="6" type="ORF">N0V93_001106</name>
</gene>
<dbReference type="InterPro" id="IPR011659">
    <property type="entry name" value="WD40"/>
</dbReference>
<evidence type="ECO:0000256" key="2">
    <source>
        <dbReference type="ARBA" id="ARBA00022801"/>
    </source>
</evidence>
<dbReference type="AlphaFoldDB" id="A0A9W8Z4Y6"/>
<proteinExistence type="inferred from homology"/>
<dbReference type="Pfam" id="PF07676">
    <property type="entry name" value="PD40"/>
    <property type="match status" value="1"/>
</dbReference>
<evidence type="ECO:0000256" key="1">
    <source>
        <dbReference type="ARBA" id="ARBA00010040"/>
    </source>
</evidence>
<keyword evidence="3" id="KW-0645">Protease</keyword>
<dbReference type="EMBL" id="JAPEVB010000001">
    <property type="protein sequence ID" value="KAJ4396884.1"/>
    <property type="molecule type" value="Genomic_DNA"/>
</dbReference>
<dbReference type="Gene3D" id="3.40.50.1820">
    <property type="entry name" value="alpha/beta hydrolase"/>
    <property type="match status" value="1"/>
</dbReference>
<dbReference type="Pfam" id="PF00326">
    <property type="entry name" value="Peptidase_S9"/>
    <property type="match status" value="1"/>
</dbReference>